<dbReference type="EMBL" id="CM055096">
    <property type="protein sequence ID" value="KAJ7555158.1"/>
    <property type="molecule type" value="Genomic_DNA"/>
</dbReference>
<evidence type="ECO:0000313" key="2">
    <source>
        <dbReference type="Proteomes" id="UP001162992"/>
    </source>
</evidence>
<reference evidence="2" key="1">
    <citation type="journal article" date="2024" name="Proc. Natl. Acad. Sci. U.S.A.">
        <title>Extraordinary preservation of gene collinearity over three hundred million years revealed in homosporous lycophytes.</title>
        <authorList>
            <person name="Li C."/>
            <person name="Wickell D."/>
            <person name="Kuo L.Y."/>
            <person name="Chen X."/>
            <person name="Nie B."/>
            <person name="Liao X."/>
            <person name="Peng D."/>
            <person name="Ji J."/>
            <person name="Jenkins J."/>
            <person name="Williams M."/>
            <person name="Shu S."/>
            <person name="Plott C."/>
            <person name="Barry K."/>
            <person name="Rajasekar S."/>
            <person name="Grimwood J."/>
            <person name="Han X."/>
            <person name="Sun S."/>
            <person name="Hou Z."/>
            <person name="He W."/>
            <person name="Dai G."/>
            <person name="Sun C."/>
            <person name="Schmutz J."/>
            <person name="Leebens-Mack J.H."/>
            <person name="Li F.W."/>
            <person name="Wang L."/>
        </authorList>
    </citation>
    <scope>NUCLEOTIDE SEQUENCE [LARGE SCALE GENOMIC DNA]</scope>
    <source>
        <strain evidence="2">cv. PW_Plant_1</strain>
    </source>
</reference>
<name>A0ACC2DLV7_DIPCM</name>
<accession>A0ACC2DLV7</accession>
<organism evidence="1 2">
    <name type="scientific">Diphasiastrum complanatum</name>
    <name type="common">Issler's clubmoss</name>
    <name type="synonym">Lycopodium complanatum</name>
    <dbReference type="NCBI Taxonomy" id="34168"/>
    <lineage>
        <taxon>Eukaryota</taxon>
        <taxon>Viridiplantae</taxon>
        <taxon>Streptophyta</taxon>
        <taxon>Embryophyta</taxon>
        <taxon>Tracheophyta</taxon>
        <taxon>Lycopodiopsida</taxon>
        <taxon>Lycopodiales</taxon>
        <taxon>Lycopodiaceae</taxon>
        <taxon>Lycopodioideae</taxon>
        <taxon>Diphasiastrum</taxon>
    </lineage>
</organism>
<evidence type="ECO:0000313" key="1">
    <source>
        <dbReference type="EMBL" id="KAJ7555158.1"/>
    </source>
</evidence>
<proteinExistence type="predicted"/>
<sequence length="287" mass="32506">MADVPSCSSSKRGKAKAIRVSFEGNVGVGKSSLLHMLRSDPRLSSFTELLDEPVGGWQNVHGTGLNILQAFYENPHRYAYLFQSFVFITRFLQHNSASISSGASLLLAERCVLTDRYVFVETATEQGFFNNFEVAVYDSWYNAVVSALPNLIPDCFVYLRAQPEVCHDRLRKRARSEEIRVSIDYLKSLHEKHEKWFMKGEFDKEMGKPFDGAFKKGATYVGRLKISALNHIIQDRPVLVVDYDLNFGEGKPTFEQESMIEQIVTFLLGLLPPASERSTMDKCSEPL</sequence>
<comment type="caution">
    <text evidence="1">The sequence shown here is derived from an EMBL/GenBank/DDBJ whole genome shotgun (WGS) entry which is preliminary data.</text>
</comment>
<keyword evidence="2" id="KW-1185">Reference proteome</keyword>
<protein>
    <submittedName>
        <fullName evidence="1">Uncharacterized protein</fullName>
    </submittedName>
</protein>
<gene>
    <name evidence="1" type="ORF">O6H91_05G024400</name>
</gene>
<dbReference type="Proteomes" id="UP001162992">
    <property type="component" value="Chromosome 5"/>
</dbReference>